<dbReference type="Gene3D" id="3.40.30.10">
    <property type="entry name" value="Glutaredoxin"/>
    <property type="match status" value="1"/>
</dbReference>
<feature type="domain" description="Thioredoxin-like fold" evidence="1">
    <location>
        <begin position="8"/>
        <end position="82"/>
    </location>
</feature>
<evidence type="ECO:0000313" key="2">
    <source>
        <dbReference type="EMBL" id="KKP66046.1"/>
    </source>
</evidence>
<name>A0A0G0BQZ6_9BACT</name>
<organism evidence="2 3">
    <name type="scientific">Candidatus Nomurabacteria bacterium GW2011_GWE1_35_16</name>
    <dbReference type="NCBI Taxonomy" id="1618761"/>
    <lineage>
        <taxon>Bacteria</taxon>
        <taxon>Candidatus Nomuraibacteriota</taxon>
    </lineage>
</organism>
<evidence type="ECO:0000259" key="1">
    <source>
        <dbReference type="Pfam" id="PF13192"/>
    </source>
</evidence>
<sequence>MQTLKNNMKLEVIGSGCKKCKALFELTEIVAKELGIHDTVLYSTDINKIVAMGLMSSPVLTVNDKPVLVGMLPDKERLKEIISKNI</sequence>
<dbReference type="NCBIfam" id="TIGR00412">
    <property type="entry name" value="redox_disulf_2"/>
    <property type="match status" value="1"/>
</dbReference>
<reference evidence="2 3" key="1">
    <citation type="journal article" date="2015" name="Nature">
        <title>rRNA introns, odd ribosomes, and small enigmatic genomes across a large radiation of phyla.</title>
        <authorList>
            <person name="Brown C.T."/>
            <person name="Hug L.A."/>
            <person name="Thomas B.C."/>
            <person name="Sharon I."/>
            <person name="Castelle C.J."/>
            <person name="Singh A."/>
            <person name="Wilkins M.J."/>
            <person name="Williams K.H."/>
            <person name="Banfield J.F."/>
        </authorList>
    </citation>
    <scope>NUCLEOTIDE SEQUENCE [LARGE SCALE GENOMIC DNA]</scope>
</reference>
<proteinExistence type="predicted"/>
<gene>
    <name evidence="2" type="ORF">UR64_C0013G0005</name>
</gene>
<evidence type="ECO:0000313" key="3">
    <source>
        <dbReference type="Proteomes" id="UP000034952"/>
    </source>
</evidence>
<dbReference type="Pfam" id="PF13192">
    <property type="entry name" value="Thioredoxin_3"/>
    <property type="match status" value="1"/>
</dbReference>
<dbReference type="EMBL" id="LBPY01000013">
    <property type="protein sequence ID" value="KKP66046.1"/>
    <property type="molecule type" value="Genomic_DNA"/>
</dbReference>
<dbReference type="AlphaFoldDB" id="A0A0G0BQZ6"/>
<dbReference type="InterPro" id="IPR036249">
    <property type="entry name" value="Thioredoxin-like_sf"/>
</dbReference>
<accession>A0A0G0BQZ6</accession>
<dbReference type="PANTHER" id="PTHR36450">
    <property type="entry name" value="THIOREDOXIN"/>
    <property type="match status" value="1"/>
</dbReference>
<dbReference type="SUPFAM" id="SSF52833">
    <property type="entry name" value="Thioredoxin-like"/>
    <property type="match status" value="1"/>
</dbReference>
<dbReference type="InterPro" id="IPR012336">
    <property type="entry name" value="Thioredoxin-like_fold"/>
</dbReference>
<dbReference type="Proteomes" id="UP000034952">
    <property type="component" value="Unassembled WGS sequence"/>
</dbReference>
<comment type="caution">
    <text evidence="2">The sequence shown here is derived from an EMBL/GenBank/DDBJ whole genome shotgun (WGS) entry which is preliminary data.</text>
</comment>
<dbReference type="InterPro" id="IPR005243">
    <property type="entry name" value="THIRX-like_proc"/>
</dbReference>
<dbReference type="PANTHER" id="PTHR36450:SF1">
    <property type="entry name" value="THIOREDOXIN"/>
    <property type="match status" value="1"/>
</dbReference>
<protein>
    <submittedName>
        <fullName evidence="2">Redox-active disulfide protein 2</fullName>
    </submittedName>
</protein>